<dbReference type="OrthoDB" id="6114904at2"/>
<dbReference type="InterPro" id="IPR006597">
    <property type="entry name" value="Sel1-like"/>
</dbReference>
<organism evidence="1 3">
    <name type="scientific">Budvicia aquatica</name>
    <dbReference type="NCBI Taxonomy" id="82979"/>
    <lineage>
        <taxon>Bacteria</taxon>
        <taxon>Pseudomonadati</taxon>
        <taxon>Pseudomonadota</taxon>
        <taxon>Gammaproteobacteria</taxon>
        <taxon>Enterobacterales</taxon>
        <taxon>Budviciaceae</taxon>
        <taxon>Budvicia</taxon>
    </lineage>
</organism>
<dbReference type="Pfam" id="PF08238">
    <property type="entry name" value="Sel1"/>
    <property type="match status" value="1"/>
</dbReference>
<dbReference type="SMART" id="SM00671">
    <property type="entry name" value="SEL1"/>
    <property type="match status" value="1"/>
</dbReference>
<dbReference type="STRING" id="1111728.GCA_000427805_00023"/>
<evidence type="ECO:0000313" key="2">
    <source>
        <dbReference type="EMBL" id="VFS49695.1"/>
    </source>
</evidence>
<dbReference type="InterPro" id="IPR011990">
    <property type="entry name" value="TPR-like_helical_dom_sf"/>
</dbReference>
<dbReference type="Proteomes" id="UP000224974">
    <property type="component" value="Unassembled WGS sequence"/>
</dbReference>
<dbReference type="AlphaFoldDB" id="A0A2C6DJI5"/>
<keyword evidence="3" id="KW-1185">Reference proteome</keyword>
<protein>
    <submittedName>
        <fullName evidence="1 2">Sel1 repeat</fullName>
    </submittedName>
</protein>
<dbReference type="Gene3D" id="1.25.40.10">
    <property type="entry name" value="Tetratricopeptide repeat domain"/>
    <property type="match status" value="1"/>
</dbReference>
<dbReference type="RefSeq" id="WP_029092683.1">
    <property type="nucleotide sequence ID" value="NZ_CAADJA010000002.1"/>
</dbReference>
<dbReference type="Proteomes" id="UP000373449">
    <property type="component" value="Unassembled WGS sequence"/>
</dbReference>
<evidence type="ECO:0000313" key="1">
    <source>
        <dbReference type="EMBL" id="PHI30478.1"/>
    </source>
</evidence>
<reference evidence="2 4" key="3">
    <citation type="submission" date="2019-03" db="EMBL/GenBank/DDBJ databases">
        <authorList>
            <consortium name="Pathogen Informatics"/>
        </authorList>
    </citation>
    <scope>NUCLEOTIDE SEQUENCE [LARGE SCALE GENOMIC DNA]</scope>
    <source>
        <strain evidence="2 4">NCTC12282</strain>
    </source>
</reference>
<evidence type="ECO:0000313" key="4">
    <source>
        <dbReference type="Proteomes" id="UP000373449"/>
    </source>
</evidence>
<proteinExistence type="predicted"/>
<sequence length="80" mass="8945">MNNPDINLSTILSDVFKKTSKKAEQGNADEQFHLGIMYVMGHGTDRDFTKARLWFEKAANQDNSLAKTAVAYLDKINPVA</sequence>
<gene>
    <name evidence="1" type="ORF">CRN84_14585</name>
    <name evidence="2" type="ORF">NCTC12282_04128</name>
</gene>
<evidence type="ECO:0000313" key="3">
    <source>
        <dbReference type="Proteomes" id="UP000224974"/>
    </source>
</evidence>
<dbReference type="SUPFAM" id="SSF81901">
    <property type="entry name" value="HCP-like"/>
    <property type="match status" value="1"/>
</dbReference>
<accession>A0A2C6DJI5</accession>
<reference evidence="1" key="1">
    <citation type="submission" date="2017-09" db="EMBL/GenBank/DDBJ databases">
        <title>FDA dAtabase for Regulatory Grade micrObial Sequences (FDA-ARGOS): Supporting development and validation of Infectious Disease Dx tests.</title>
        <authorList>
            <person name="Minogue T."/>
            <person name="Wolcott M."/>
            <person name="Wasieloski L."/>
            <person name="Aguilar W."/>
            <person name="Moore D."/>
            <person name="Tallon L.J."/>
            <person name="Sadzewicz L."/>
            <person name="Ott S."/>
            <person name="Zhao X."/>
            <person name="Nagaraj S."/>
            <person name="Vavikolanu K."/>
            <person name="Aluvathingal J."/>
            <person name="Nadendla S."/>
            <person name="Sichtig H."/>
        </authorList>
    </citation>
    <scope>NUCLEOTIDE SEQUENCE</scope>
    <source>
        <strain evidence="1">FDAARGOS_387</strain>
    </source>
</reference>
<dbReference type="EMBL" id="CAADJA010000002">
    <property type="protein sequence ID" value="VFS49695.1"/>
    <property type="molecule type" value="Genomic_DNA"/>
</dbReference>
<reference evidence="3" key="2">
    <citation type="submission" date="2017-09" db="EMBL/GenBank/DDBJ databases">
        <title>FDA dAtabase for Regulatory Grade micrObial Sequences (FDA-ARGOS): Supporting development and validation of Infectious Disease Dx tests.</title>
        <authorList>
            <person name="Minogue T."/>
            <person name="Wolcott M."/>
            <person name="Wasieloski L."/>
            <person name="Aguilar W."/>
            <person name="Moore D."/>
            <person name="Tallon L."/>
            <person name="Sadzewicz L."/>
            <person name="Ott S."/>
            <person name="Zhao X."/>
            <person name="Nagaraj S."/>
            <person name="Vavikolanu K."/>
            <person name="Aluvathingal J."/>
            <person name="Nadendla S."/>
            <person name="Sichtig H."/>
        </authorList>
    </citation>
    <scope>NUCLEOTIDE SEQUENCE [LARGE SCALE GENOMIC DNA]</scope>
    <source>
        <strain evidence="3">FDAARGOS_387</strain>
    </source>
</reference>
<dbReference type="EMBL" id="PDDX01000001">
    <property type="protein sequence ID" value="PHI30478.1"/>
    <property type="molecule type" value="Genomic_DNA"/>
</dbReference>
<name>A0A2C6DJI5_9GAMM</name>